<feature type="signal peptide" evidence="1">
    <location>
        <begin position="1"/>
        <end position="31"/>
    </location>
</feature>
<keyword evidence="1" id="KW-0732">Signal</keyword>
<gene>
    <name evidence="2" type="ORF">WF787_04600</name>
</gene>
<sequence length="349" mass="38165">MKHLHRFVRRAAAFVLAAALCVCVLAPAASAATTIGGADTTLIPAEEENCLAWLFGTSDTITMPYLNIKGKGLQRNVTLNLVDCLVGITYTELGSIGSYVSASAAQQAWKAQAVAIHSYLEYHKQYGSSSNALIYTPVEQIPSSAREAIRRAVEPVKNEILTYNGSVCDAVWSASAGYNTQTGVYGTCSSRDAWGTDVPYLQSVESPYEEQYHNKLRRVIGKDYTYKEYNDSRTGEPYISADTTHKDLGGFVQYNTFVSNGRSYRYIGQFVSSRYCFDFGADESGTPCMTYYGFGHGVGMSQCGAVGYAQEQGMGYREILSHYYTGVSISTSGSSGGGFFGWLHSLFHW</sequence>
<dbReference type="NCBIfam" id="TIGR02669">
    <property type="entry name" value="SpoIID_LytB"/>
    <property type="match status" value="1"/>
</dbReference>
<feature type="chain" id="PRO_5044261412" evidence="1">
    <location>
        <begin position="32"/>
        <end position="349"/>
    </location>
</feature>
<dbReference type="InterPro" id="IPR013486">
    <property type="entry name" value="SpoIID/LytB"/>
</dbReference>
<dbReference type="Proteomes" id="UP001379600">
    <property type="component" value="Unassembled WGS sequence"/>
</dbReference>
<dbReference type="EMBL" id="JBBFKC010000003">
    <property type="protein sequence ID" value="MEJ3690508.1"/>
    <property type="molecule type" value="Genomic_DNA"/>
</dbReference>
<evidence type="ECO:0000256" key="1">
    <source>
        <dbReference type="SAM" id="SignalP"/>
    </source>
</evidence>
<accession>A0AB35XWG5</accession>
<protein>
    <submittedName>
        <fullName evidence="2">SpoIID/LytB domain-containing protein</fullName>
    </submittedName>
</protein>
<comment type="caution">
    <text evidence="2">The sequence shown here is derived from an EMBL/GenBank/DDBJ whole genome shotgun (WGS) entry which is preliminary data.</text>
</comment>
<name>A0AB35XWG5_9FIRM</name>
<dbReference type="AlphaFoldDB" id="A0AB35XWG5"/>
<dbReference type="GO" id="GO:0030435">
    <property type="term" value="P:sporulation resulting in formation of a cellular spore"/>
    <property type="evidence" value="ECO:0007669"/>
    <property type="project" value="InterPro"/>
</dbReference>
<evidence type="ECO:0000313" key="3">
    <source>
        <dbReference type="Proteomes" id="UP001379600"/>
    </source>
</evidence>
<keyword evidence="3" id="KW-1185">Reference proteome</keyword>
<reference evidence="2 3" key="1">
    <citation type="submission" date="2024-03" db="EMBL/GenBank/DDBJ databases">
        <authorList>
            <person name="Plomp N."/>
            <person name="Harmsen H.J."/>
        </authorList>
    </citation>
    <scope>NUCLEOTIDE SEQUENCE [LARGE SCALE GENOMIC DNA]</scope>
    <source>
        <strain evidence="2 3">HTF-76H</strain>
    </source>
</reference>
<proteinExistence type="predicted"/>
<dbReference type="RefSeq" id="WP_337678935.1">
    <property type="nucleotide sequence ID" value="NZ_JBBFKB010000009.1"/>
</dbReference>
<organism evidence="2 3">
    <name type="scientific">Faecalibacterium taiwanense</name>
    <dbReference type="NCBI Taxonomy" id="3030638"/>
    <lineage>
        <taxon>Bacteria</taxon>
        <taxon>Bacillati</taxon>
        <taxon>Bacillota</taxon>
        <taxon>Clostridia</taxon>
        <taxon>Eubacteriales</taxon>
        <taxon>Oscillospiraceae</taxon>
        <taxon>Faecalibacterium</taxon>
    </lineage>
</organism>
<evidence type="ECO:0000313" key="2">
    <source>
        <dbReference type="EMBL" id="MEJ3690508.1"/>
    </source>
</evidence>